<dbReference type="AlphaFoldDB" id="A0A5C5RGI6"/>
<dbReference type="Gene3D" id="3.40.50.1820">
    <property type="entry name" value="alpha/beta hydrolase"/>
    <property type="match status" value="1"/>
</dbReference>
<feature type="non-terminal residue" evidence="1">
    <location>
        <position position="75"/>
    </location>
</feature>
<organism evidence="1 2">
    <name type="scientific">Tsukamurella conjunctivitidis</name>
    <dbReference type="NCBI Taxonomy" id="2592068"/>
    <lineage>
        <taxon>Bacteria</taxon>
        <taxon>Bacillati</taxon>
        <taxon>Actinomycetota</taxon>
        <taxon>Actinomycetes</taxon>
        <taxon>Mycobacteriales</taxon>
        <taxon>Tsukamurellaceae</taxon>
        <taxon>Tsukamurella</taxon>
    </lineage>
</organism>
<reference evidence="1 2" key="1">
    <citation type="submission" date="2019-06" db="EMBL/GenBank/DDBJ databases">
        <title>Tsukamurella conjunctivitidis sp. nov., Tsukamurella assacharolytica sp. nov. and Tsukamurella sputae sp. nov. isolated from patients with conjunctivitis, bacteraemia (lymphoma) and respiratory infection (sputum) in Hong Kong.</title>
        <authorList>
            <person name="Teng J.L.L."/>
            <person name="Lee H.H."/>
            <person name="Fong J.Y.H."/>
            <person name="Fok K.M.N."/>
            <person name="Lau S.K.P."/>
            <person name="Woo P.C.Y."/>
        </authorList>
    </citation>
    <scope>NUCLEOTIDE SEQUENCE [LARGE SCALE GENOMIC DNA]</scope>
    <source>
        <strain evidence="1 2">HKU72</strain>
    </source>
</reference>
<dbReference type="RefSeq" id="WP_205124266.1">
    <property type="nucleotide sequence ID" value="NZ_VIGX01000189.1"/>
</dbReference>
<dbReference type="InterPro" id="IPR029058">
    <property type="entry name" value="AB_hydrolase_fold"/>
</dbReference>
<dbReference type="Proteomes" id="UP000319375">
    <property type="component" value="Unassembled WGS sequence"/>
</dbReference>
<accession>A0A5C5RGI6</accession>
<comment type="caution">
    <text evidence="1">The sequence shown here is derived from an EMBL/GenBank/DDBJ whole genome shotgun (WGS) entry which is preliminary data.</text>
</comment>
<evidence type="ECO:0000313" key="2">
    <source>
        <dbReference type="Proteomes" id="UP000319375"/>
    </source>
</evidence>
<keyword evidence="2" id="KW-1185">Reference proteome</keyword>
<name>A0A5C5RGI6_9ACTN</name>
<gene>
    <name evidence="1" type="ORF">FK530_24980</name>
</gene>
<evidence type="ECO:0000313" key="1">
    <source>
        <dbReference type="EMBL" id="TWS21724.1"/>
    </source>
</evidence>
<proteinExistence type="predicted"/>
<dbReference type="SUPFAM" id="SSF53474">
    <property type="entry name" value="alpha/beta-Hydrolases"/>
    <property type="match status" value="1"/>
</dbReference>
<protein>
    <recommendedName>
        <fullName evidence="3">Alpha/beta hydrolase</fullName>
    </recommendedName>
</protein>
<sequence length="75" mass="8129">MAVQTWSQVRSDSLGMRTTVVVATPESVEGPPAIPPQEGWPLLVLLHGLSGNHMQWPSNVNIQDLATRRGAVIVM</sequence>
<dbReference type="EMBL" id="VIGX01000189">
    <property type="protein sequence ID" value="TWS21724.1"/>
    <property type="molecule type" value="Genomic_DNA"/>
</dbReference>
<evidence type="ECO:0008006" key="3">
    <source>
        <dbReference type="Google" id="ProtNLM"/>
    </source>
</evidence>